<proteinExistence type="predicted"/>
<organism evidence="3 4">
    <name type="scientific">Chamaesiphon polymorphus CCALA 037</name>
    <dbReference type="NCBI Taxonomy" id="2107692"/>
    <lineage>
        <taxon>Bacteria</taxon>
        <taxon>Bacillati</taxon>
        <taxon>Cyanobacteriota</taxon>
        <taxon>Cyanophyceae</taxon>
        <taxon>Gomontiellales</taxon>
        <taxon>Chamaesiphonaceae</taxon>
        <taxon>Chamaesiphon</taxon>
    </lineage>
</organism>
<feature type="transmembrane region" description="Helical" evidence="1">
    <location>
        <begin position="12"/>
        <end position="32"/>
    </location>
</feature>
<keyword evidence="1" id="KW-0472">Membrane</keyword>
<evidence type="ECO:0000259" key="2">
    <source>
        <dbReference type="Pfam" id="PF03779"/>
    </source>
</evidence>
<feature type="transmembrane region" description="Helical" evidence="1">
    <location>
        <begin position="38"/>
        <end position="61"/>
    </location>
</feature>
<sequence length="124" mass="13383">MSSIRFVSGSLHGILDYAAALVLIAVPLVLNFQATSPLALWLSVAAGVLLIAYSLITDYGLSIVKWIPFNVHLILDALAGIAFLAAPFLFGFDGLIRWFYLANGAIVLLLVIFTDPRISKVANH</sequence>
<keyword evidence="1" id="KW-1133">Transmembrane helix</keyword>
<gene>
    <name evidence="3" type="ORF">C7B77_04750</name>
</gene>
<reference evidence="3 4" key="1">
    <citation type="submission" date="2018-03" db="EMBL/GenBank/DDBJ databases">
        <title>The ancient ancestry and fast evolution of plastids.</title>
        <authorList>
            <person name="Moore K.R."/>
            <person name="Magnabosco C."/>
            <person name="Momper L."/>
            <person name="Gold D.A."/>
            <person name="Bosak T."/>
            <person name="Fournier G.P."/>
        </authorList>
    </citation>
    <scope>NUCLEOTIDE SEQUENCE [LARGE SCALE GENOMIC DNA]</scope>
    <source>
        <strain evidence="3 4">CCALA 037</strain>
    </source>
</reference>
<dbReference type="Proteomes" id="UP000238937">
    <property type="component" value="Unassembled WGS sequence"/>
</dbReference>
<accession>A0A2T1GKS1</accession>
<name>A0A2T1GKS1_9CYAN</name>
<feature type="transmembrane region" description="Helical" evidence="1">
    <location>
        <begin position="73"/>
        <end position="92"/>
    </location>
</feature>
<comment type="caution">
    <text evidence="3">The sequence shown here is derived from an EMBL/GenBank/DDBJ whole genome shotgun (WGS) entry which is preliminary data.</text>
</comment>
<evidence type="ECO:0000256" key="1">
    <source>
        <dbReference type="SAM" id="Phobius"/>
    </source>
</evidence>
<keyword evidence="1" id="KW-0812">Transmembrane</keyword>
<keyword evidence="4" id="KW-1185">Reference proteome</keyword>
<feature type="domain" description="SPW repeat-containing integral membrane" evidence="2">
    <location>
        <begin position="12"/>
        <end position="110"/>
    </location>
</feature>
<protein>
    <recommendedName>
        <fullName evidence="2">SPW repeat-containing integral membrane domain-containing protein</fullName>
    </recommendedName>
</protein>
<dbReference type="Pfam" id="PF03779">
    <property type="entry name" value="SPW"/>
    <property type="match status" value="1"/>
</dbReference>
<dbReference type="OrthoDB" id="129082at2"/>
<evidence type="ECO:0000313" key="3">
    <source>
        <dbReference type="EMBL" id="PSB58442.1"/>
    </source>
</evidence>
<dbReference type="AlphaFoldDB" id="A0A2T1GKS1"/>
<dbReference type="InterPro" id="IPR005530">
    <property type="entry name" value="SPW"/>
</dbReference>
<dbReference type="RefSeq" id="WP_106300827.1">
    <property type="nucleotide sequence ID" value="NZ_PVWO01000035.1"/>
</dbReference>
<feature type="transmembrane region" description="Helical" evidence="1">
    <location>
        <begin position="98"/>
        <end position="114"/>
    </location>
</feature>
<evidence type="ECO:0000313" key="4">
    <source>
        <dbReference type="Proteomes" id="UP000238937"/>
    </source>
</evidence>
<dbReference type="EMBL" id="PVWO01000035">
    <property type="protein sequence ID" value="PSB58442.1"/>
    <property type="molecule type" value="Genomic_DNA"/>
</dbReference>